<keyword evidence="2" id="KW-1185">Reference proteome</keyword>
<name>A0AAV5RUJ8_MAUHU</name>
<dbReference type="InterPro" id="IPR018557">
    <property type="entry name" value="THO_cplx_su_Thp2"/>
</dbReference>
<comment type="caution">
    <text evidence="1">The sequence shown here is derived from an EMBL/GenBank/DDBJ whole genome shotgun (WGS) entry which is preliminary data.</text>
</comment>
<organism evidence="1 2">
    <name type="scientific">Maudiozyma humilis</name>
    <name type="common">Sour dough yeast</name>
    <name type="synonym">Kazachstania humilis</name>
    <dbReference type="NCBI Taxonomy" id="51915"/>
    <lineage>
        <taxon>Eukaryota</taxon>
        <taxon>Fungi</taxon>
        <taxon>Dikarya</taxon>
        <taxon>Ascomycota</taxon>
        <taxon>Saccharomycotina</taxon>
        <taxon>Saccharomycetes</taxon>
        <taxon>Saccharomycetales</taxon>
        <taxon>Saccharomycetaceae</taxon>
        <taxon>Maudiozyma</taxon>
    </lineage>
</organism>
<dbReference type="EMBL" id="BTGD01000002">
    <property type="protein sequence ID" value="GMM54367.1"/>
    <property type="molecule type" value="Genomic_DNA"/>
</dbReference>
<evidence type="ECO:0000313" key="2">
    <source>
        <dbReference type="Proteomes" id="UP001377567"/>
    </source>
</evidence>
<sequence>MSADKENNYFDSLCELDQELNTNHDVLQDTLVTLKKLTEDTATDAELLRSLEALSSNYNKLVDSSTGLLYEKFKTREDEVADNNRLEIENREYILGTKNIPDMRQFVTYFEDINRDAIEYMNLLNKLSVDLVRQVDISDPDVSEFTFKNWNPPEELQKVIDEYSEAGDESSTELNIKFKAYFDQIKLSRAKYNLENKYILQKQLENLNKEVNYWRSELDKMEVMLFGDGPHSIKRMLRNVDSLKEKLGVKNV</sequence>
<dbReference type="GO" id="GO:0006406">
    <property type="term" value="P:mRNA export from nucleus"/>
    <property type="evidence" value="ECO:0007669"/>
    <property type="project" value="InterPro"/>
</dbReference>
<dbReference type="AlphaFoldDB" id="A0AAV5RUJ8"/>
<gene>
    <name evidence="1" type="ORF">DAKH74_009830</name>
</gene>
<proteinExistence type="predicted"/>
<evidence type="ECO:0000313" key="1">
    <source>
        <dbReference type="EMBL" id="GMM54367.1"/>
    </source>
</evidence>
<accession>A0AAV5RUJ8</accession>
<dbReference type="Proteomes" id="UP001377567">
    <property type="component" value="Unassembled WGS sequence"/>
</dbReference>
<reference evidence="1 2" key="1">
    <citation type="journal article" date="2023" name="Elife">
        <title>Identification of key yeast species and microbe-microbe interactions impacting larval growth of Drosophila in the wild.</title>
        <authorList>
            <person name="Mure A."/>
            <person name="Sugiura Y."/>
            <person name="Maeda R."/>
            <person name="Honda K."/>
            <person name="Sakurai N."/>
            <person name="Takahashi Y."/>
            <person name="Watada M."/>
            <person name="Katoh T."/>
            <person name="Gotoh A."/>
            <person name="Gotoh Y."/>
            <person name="Taniguchi I."/>
            <person name="Nakamura K."/>
            <person name="Hayashi T."/>
            <person name="Katayama T."/>
            <person name="Uemura T."/>
            <person name="Hattori Y."/>
        </authorList>
    </citation>
    <scope>NUCLEOTIDE SEQUENCE [LARGE SCALE GENOMIC DNA]</scope>
    <source>
        <strain evidence="1 2">KH-74</strain>
    </source>
</reference>
<dbReference type="GO" id="GO:0006368">
    <property type="term" value="P:transcription elongation by RNA polymerase II"/>
    <property type="evidence" value="ECO:0007669"/>
    <property type="project" value="InterPro"/>
</dbReference>
<protein>
    <submittedName>
        <fullName evidence="1">Thp2 protein</fullName>
    </submittedName>
</protein>
<dbReference type="GO" id="GO:0000446">
    <property type="term" value="C:nucleoplasmic THO complex"/>
    <property type="evidence" value="ECO:0007669"/>
    <property type="project" value="InterPro"/>
</dbReference>
<dbReference type="Pfam" id="PF09432">
    <property type="entry name" value="THP2"/>
    <property type="match status" value="1"/>
</dbReference>